<evidence type="ECO:0008006" key="3">
    <source>
        <dbReference type="Google" id="ProtNLM"/>
    </source>
</evidence>
<evidence type="ECO:0000313" key="2">
    <source>
        <dbReference type="Proteomes" id="UP000020077"/>
    </source>
</evidence>
<protein>
    <recommendedName>
        <fullName evidence="3">Type II toxin-antitoxin system Phd/YefM family antitoxin</fullName>
    </recommendedName>
</protein>
<dbReference type="AlphaFoldDB" id="A0A080LYR4"/>
<proteinExistence type="predicted"/>
<evidence type="ECO:0000313" key="1">
    <source>
        <dbReference type="EMBL" id="KFB73921.1"/>
    </source>
</evidence>
<name>A0A080LYR4_9PROT</name>
<organism evidence="1 2">
    <name type="scientific">Candidatus Accumulibacter phosphatis</name>
    <dbReference type="NCBI Taxonomy" id="327160"/>
    <lineage>
        <taxon>Bacteria</taxon>
        <taxon>Pseudomonadati</taxon>
        <taxon>Pseudomonadota</taxon>
        <taxon>Betaproteobacteria</taxon>
        <taxon>Candidatus Accumulibacter</taxon>
    </lineage>
</organism>
<comment type="caution">
    <text evidence="1">The sequence shown here is derived from an EMBL/GenBank/DDBJ whole genome shotgun (WGS) entry which is preliminary data.</text>
</comment>
<reference evidence="1 2" key="1">
    <citation type="submission" date="2014-02" db="EMBL/GenBank/DDBJ databases">
        <title>Expanding our view of genomic diversity in Candidatus Accumulibacter clades.</title>
        <authorList>
            <person name="Skennerton C.T."/>
            <person name="Barr J.J."/>
            <person name="Slater F.R."/>
            <person name="Bond P.L."/>
            <person name="Tyson G.W."/>
        </authorList>
    </citation>
    <scope>NUCLEOTIDE SEQUENCE [LARGE SCALE GENOMIC DNA]</scope>
    <source>
        <strain evidence="2">BA-91</strain>
    </source>
</reference>
<dbReference type="EMBL" id="JDVG02000138">
    <property type="protein sequence ID" value="KFB73921.1"/>
    <property type="molecule type" value="Genomic_DNA"/>
</dbReference>
<gene>
    <name evidence="1" type="ORF">AW09_000804</name>
</gene>
<sequence>METRSITATFLAKNFSELLNQVRYQHVTLEVTRGNDLVAYVSPPPRVTGYPIAQLDRLISELPRLSDDEAGQFLADIHEGGTMQSVDPDAWGS</sequence>
<accession>A0A080LYR4</accession>
<dbReference type="Proteomes" id="UP000020077">
    <property type="component" value="Unassembled WGS sequence"/>
</dbReference>